<evidence type="ECO:0000313" key="3">
    <source>
        <dbReference type="Proteomes" id="UP000195402"/>
    </source>
</evidence>
<dbReference type="InterPro" id="IPR001810">
    <property type="entry name" value="F-box_dom"/>
</dbReference>
<keyword evidence="3" id="KW-1185">Reference proteome</keyword>
<dbReference type="InterPro" id="IPR017451">
    <property type="entry name" value="F-box-assoc_interact_dom"/>
</dbReference>
<dbReference type="AlphaFoldDB" id="A0A200PP67"/>
<dbReference type="SMART" id="SM00256">
    <property type="entry name" value="FBOX"/>
    <property type="match status" value="1"/>
</dbReference>
<dbReference type="InterPro" id="IPR013187">
    <property type="entry name" value="F-box-assoc_dom_typ3"/>
</dbReference>
<dbReference type="PANTHER" id="PTHR31111">
    <property type="entry name" value="BNAA05G37150D PROTEIN-RELATED"/>
    <property type="match status" value="1"/>
</dbReference>
<dbReference type="STRING" id="56857.A0A200PP67"/>
<dbReference type="InterPro" id="IPR036047">
    <property type="entry name" value="F-box-like_dom_sf"/>
</dbReference>
<comment type="caution">
    <text evidence="2">The sequence shown here is derived from an EMBL/GenBank/DDBJ whole genome shotgun (WGS) entry which is preliminary data.</text>
</comment>
<dbReference type="CDD" id="cd22157">
    <property type="entry name" value="F-box_AtFBW1-like"/>
    <property type="match status" value="1"/>
</dbReference>
<evidence type="ECO:0000259" key="1">
    <source>
        <dbReference type="SMART" id="SM00256"/>
    </source>
</evidence>
<gene>
    <name evidence="2" type="ORF">BVC80_8595g13</name>
</gene>
<name>A0A200PP67_MACCD</name>
<dbReference type="EMBL" id="MVGT01004385">
    <property type="protein sequence ID" value="OVA00006.1"/>
    <property type="molecule type" value="Genomic_DNA"/>
</dbReference>
<accession>A0A200PP67</accession>
<organism evidence="2 3">
    <name type="scientific">Macleaya cordata</name>
    <name type="common">Five-seeded plume-poppy</name>
    <name type="synonym">Bocconia cordata</name>
    <dbReference type="NCBI Taxonomy" id="56857"/>
    <lineage>
        <taxon>Eukaryota</taxon>
        <taxon>Viridiplantae</taxon>
        <taxon>Streptophyta</taxon>
        <taxon>Embryophyta</taxon>
        <taxon>Tracheophyta</taxon>
        <taxon>Spermatophyta</taxon>
        <taxon>Magnoliopsida</taxon>
        <taxon>Ranunculales</taxon>
        <taxon>Papaveraceae</taxon>
        <taxon>Papaveroideae</taxon>
        <taxon>Macleaya</taxon>
    </lineage>
</organism>
<dbReference type="Pfam" id="PF08268">
    <property type="entry name" value="FBA_3"/>
    <property type="match status" value="1"/>
</dbReference>
<evidence type="ECO:0000313" key="2">
    <source>
        <dbReference type="EMBL" id="OVA00006.1"/>
    </source>
</evidence>
<dbReference type="PANTHER" id="PTHR31111:SF138">
    <property type="entry name" value="F-BOX ASSOCIATED DOMAIN-CONTAINING PROTEIN"/>
    <property type="match status" value="1"/>
</dbReference>
<sequence length="367" mass="42436">MEMNTRNESTRGSGVQNEDDYIIGIPSCPSTSSRFLDDKVVCDILSRLPVKTLMLFKCVCKQWRSLIQQDPYLIDSHVTRSEKYPGDTNILFIYSQPIKEADHVGTTFTFAYWFECGGLVNRWKLDLDCTHVKILKPINGLICLCRYDDDSVLIYNPSTGQRTSWIQSTISSEEIGVRKVACYFEFGYDPTTKEHKVICIWGIFKRKTSPDFTADYEEVAAAATALLSCDDYEEIEDDQYFCEVLTVGENRWRRIDVEVPLYLRGYSIYTDSIYANGYIYWRYHSMYNSKEEVLVAFDVGREKFIVIQIPDSVIDPEIYKWSQTVELLEVDERKAVLDWITSFVESLVPVQKHHHHHTRSASTAVGN</sequence>
<dbReference type="Proteomes" id="UP000195402">
    <property type="component" value="Unassembled WGS sequence"/>
</dbReference>
<dbReference type="OrthoDB" id="1939210at2759"/>
<dbReference type="SUPFAM" id="SSF81383">
    <property type="entry name" value="F-box domain"/>
    <property type="match status" value="1"/>
</dbReference>
<dbReference type="NCBIfam" id="TIGR01640">
    <property type="entry name" value="F_box_assoc_1"/>
    <property type="match status" value="1"/>
</dbReference>
<dbReference type="Pfam" id="PF00646">
    <property type="entry name" value="F-box"/>
    <property type="match status" value="1"/>
</dbReference>
<dbReference type="InParanoid" id="A0A200PP67"/>
<dbReference type="OMA" id="GQEWRNI"/>
<dbReference type="Gene3D" id="1.20.1280.50">
    <property type="match status" value="1"/>
</dbReference>
<protein>
    <submittedName>
        <fullName evidence="2">F-box domain</fullName>
    </submittedName>
</protein>
<dbReference type="FunCoup" id="A0A200PP67">
    <property type="interactions" value="1022"/>
</dbReference>
<feature type="domain" description="F-box" evidence="1">
    <location>
        <begin position="36"/>
        <end position="76"/>
    </location>
</feature>
<proteinExistence type="predicted"/>
<reference evidence="2 3" key="1">
    <citation type="journal article" date="2017" name="Mol. Plant">
        <title>The Genome of Medicinal Plant Macleaya cordata Provides New Insights into Benzylisoquinoline Alkaloids Metabolism.</title>
        <authorList>
            <person name="Liu X."/>
            <person name="Liu Y."/>
            <person name="Huang P."/>
            <person name="Ma Y."/>
            <person name="Qing Z."/>
            <person name="Tang Q."/>
            <person name="Cao H."/>
            <person name="Cheng P."/>
            <person name="Zheng Y."/>
            <person name="Yuan Z."/>
            <person name="Zhou Y."/>
            <person name="Liu J."/>
            <person name="Tang Z."/>
            <person name="Zhuo Y."/>
            <person name="Zhang Y."/>
            <person name="Yu L."/>
            <person name="Huang J."/>
            <person name="Yang P."/>
            <person name="Peng Q."/>
            <person name="Zhang J."/>
            <person name="Jiang W."/>
            <person name="Zhang Z."/>
            <person name="Lin K."/>
            <person name="Ro D.K."/>
            <person name="Chen X."/>
            <person name="Xiong X."/>
            <person name="Shang Y."/>
            <person name="Huang S."/>
            <person name="Zeng J."/>
        </authorList>
    </citation>
    <scope>NUCLEOTIDE SEQUENCE [LARGE SCALE GENOMIC DNA]</scope>
    <source>
        <strain evidence="3">cv. BLH2017</strain>
        <tissue evidence="2">Root</tissue>
    </source>
</reference>